<evidence type="ECO:0000313" key="1">
    <source>
        <dbReference type="EMBL" id="PIL26649.1"/>
    </source>
</evidence>
<accession>A0A2G8RYP5</accession>
<dbReference type="Proteomes" id="UP000230002">
    <property type="component" value="Unassembled WGS sequence"/>
</dbReference>
<comment type="caution">
    <text evidence="1">The sequence shown here is derived from an EMBL/GenBank/DDBJ whole genome shotgun (WGS) entry which is preliminary data.</text>
</comment>
<gene>
    <name evidence="1" type="ORF">GSI_11274</name>
</gene>
<reference evidence="1 2" key="1">
    <citation type="journal article" date="2015" name="Sci. Rep.">
        <title>Chromosome-level genome map provides insights into diverse defense mechanisms in the medicinal fungus Ganoderma sinense.</title>
        <authorList>
            <person name="Zhu Y."/>
            <person name="Xu J."/>
            <person name="Sun C."/>
            <person name="Zhou S."/>
            <person name="Xu H."/>
            <person name="Nelson D.R."/>
            <person name="Qian J."/>
            <person name="Song J."/>
            <person name="Luo H."/>
            <person name="Xiang L."/>
            <person name="Li Y."/>
            <person name="Xu Z."/>
            <person name="Ji A."/>
            <person name="Wang L."/>
            <person name="Lu S."/>
            <person name="Hayward A."/>
            <person name="Sun W."/>
            <person name="Li X."/>
            <person name="Schwartz D.C."/>
            <person name="Wang Y."/>
            <person name="Chen S."/>
        </authorList>
    </citation>
    <scope>NUCLEOTIDE SEQUENCE [LARGE SCALE GENOMIC DNA]</scope>
    <source>
        <strain evidence="1 2">ZZ0214-1</strain>
    </source>
</reference>
<dbReference type="SUPFAM" id="SSF50494">
    <property type="entry name" value="Trypsin-like serine proteases"/>
    <property type="match status" value="1"/>
</dbReference>
<keyword evidence="2" id="KW-1185">Reference proteome</keyword>
<dbReference type="OrthoDB" id="5424209at2759"/>
<proteinExistence type="predicted"/>
<dbReference type="AlphaFoldDB" id="A0A2G8RYP5"/>
<name>A0A2G8RYP5_9APHY</name>
<dbReference type="EMBL" id="AYKW01000042">
    <property type="protein sequence ID" value="PIL26649.1"/>
    <property type="molecule type" value="Genomic_DNA"/>
</dbReference>
<dbReference type="InterPro" id="IPR009003">
    <property type="entry name" value="Peptidase_S1_PA"/>
</dbReference>
<protein>
    <submittedName>
        <fullName evidence="1">Uncharacterized protein</fullName>
    </submittedName>
</protein>
<sequence length="606" mass="67292">MQKHPQLLSESFSYSPHLYHAYYFPLELSPFTLECMNSHLGRLKSLSSPGSPTFSDASTTASALLGIPSSVTTVSDYSPSEWEKETYYHGVSLNHPELLYRSDYLHTPFLRPTGRFKRNRTKSVVGVYNTPLNPVWHTVAPKIREVLKAHKIRYSAIHAVRFVTHGREGEDEQDSLGPVVVWIATHPASRTHPTGTTADDAHRASPDILALLEANGVHGAVVEWFEGALERLFGPPLLRVSPRANPTYDEDVQGSVAFFFHENKDKDGNDSTRVLAVSNCHVLRKDPTVPYQYQRGRGARQRVRVAGFRRFQRGVDEIVTAIAHRGVTADLRAREIAEQEPQLESEDAEEAGHAGRIVDSKRERLAEALNDIAALEAFHEQVCRQWCDINRRNIGHVDWAPEISTDVDGHGYTRDIGTFEVDAERFRAEFEGNVVDLGKNPPGKKYAPNKLIDKFYPDREGYTTAFEFPPFGQLRISGCLTREDLAAPDTCDSAGAPCIVVMKDGNASDLTVGRCAGLEAYTCDASGTVEAVEIAVFNYAPLSGSFSERGDSGALVFDGRGRMVGIVHSGLASGGNNHVTYATPAWWVIEQLKREYPHADFDRDHF</sequence>
<organism evidence="1 2">
    <name type="scientific">Ganoderma sinense ZZ0214-1</name>
    <dbReference type="NCBI Taxonomy" id="1077348"/>
    <lineage>
        <taxon>Eukaryota</taxon>
        <taxon>Fungi</taxon>
        <taxon>Dikarya</taxon>
        <taxon>Basidiomycota</taxon>
        <taxon>Agaricomycotina</taxon>
        <taxon>Agaricomycetes</taxon>
        <taxon>Polyporales</taxon>
        <taxon>Polyporaceae</taxon>
        <taxon>Ganoderma</taxon>
    </lineage>
</organism>
<evidence type="ECO:0000313" key="2">
    <source>
        <dbReference type="Proteomes" id="UP000230002"/>
    </source>
</evidence>